<evidence type="ECO:0000256" key="2">
    <source>
        <dbReference type="ARBA" id="ARBA00005988"/>
    </source>
</evidence>
<dbReference type="Gene3D" id="3.40.630.10">
    <property type="entry name" value="Zn peptidases"/>
    <property type="match status" value="1"/>
</dbReference>
<evidence type="ECO:0000256" key="6">
    <source>
        <dbReference type="ARBA" id="ARBA00023049"/>
    </source>
</evidence>
<evidence type="ECO:0000256" key="1">
    <source>
        <dbReference type="ARBA" id="ARBA00001947"/>
    </source>
</evidence>
<keyword evidence="6" id="KW-0482">Metalloprotease</keyword>
<evidence type="ECO:0000313" key="9">
    <source>
        <dbReference type="Proteomes" id="UP001500469"/>
    </source>
</evidence>
<evidence type="ECO:0000313" key="8">
    <source>
        <dbReference type="EMBL" id="GAA0881016.1"/>
    </source>
</evidence>
<gene>
    <name evidence="8" type="ORF">GCM10009119_39860</name>
</gene>
<accession>A0ABN1N565</accession>
<dbReference type="SUPFAM" id="SSF53187">
    <property type="entry name" value="Zn-dependent exopeptidases"/>
    <property type="match status" value="1"/>
</dbReference>
<keyword evidence="3" id="KW-0645">Protease</keyword>
<name>A0ABN1N565_9BACT</name>
<keyword evidence="5" id="KW-0862">Zinc</keyword>
<reference evidence="8 9" key="1">
    <citation type="journal article" date="2019" name="Int. J. Syst. Evol. Microbiol.">
        <title>The Global Catalogue of Microorganisms (GCM) 10K type strain sequencing project: providing services to taxonomists for standard genome sequencing and annotation.</title>
        <authorList>
            <consortium name="The Broad Institute Genomics Platform"/>
            <consortium name="The Broad Institute Genome Sequencing Center for Infectious Disease"/>
            <person name="Wu L."/>
            <person name="Ma J."/>
        </authorList>
    </citation>
    <scope>NUCLEOTIDE SEQUENCE [LARGE SCALE GENOMIC DNA]</scope>
    <source>
        <strain evidence="8 9">JCM 16112</strain>
    </source>
</reference>
<dbReference type="PANTHER" id="PTHR11705">
    <property type="entry name" value="PROTEASE FAMILY M14 CARBOXYPEPTIDASE A,B"/>
    <property type="match status" value="1"/>
</dbReference>
<proteinExistence type="inferred from homology"/>
<evidence type="ECO:0000256" key="3">
    <source>
        <dbReference type="ARBA" id="ARBA00022670"/>
    </source>
</evidence>
<dbReference type="Proteomes" id="UP001500469">
    <property type="component" value="Unassembled WGS sequence"/>
</dbReference>
<evidence type="ECO:0000259" key="7">
    <source>
        <dbReference type="Pfam" id="PF00246"/>
    </source>
</evidence>
<protein>
    <submittedName>
        <fullName evidence="8">M14 family metallopeptidase</fullName>
    </submittedName>
</protein>
<organism evidence="8 9">
    <name type="scientific">Algoriphagus jejuensis</name>
    <dbReference type="NCBI Taxonomy" id="419934"/>
    <lineage>
        <taxon>Bacteria</taxon>
        <taxon>Pseudomonadati</taxon>
        <taxon>Bacteroidota</taxon>
        <taxon>Cytophagia</taxon>
        <taxon>Cytophagales</taxon>
        <taxon>Cyclobacteriaceae</taxon>
        <taxon>Algoriphagus</taxon>
    </lineage>
</organism>
<keyword evidence="4" id="KW-0378">Hydrolase</keyword>
<comment type="similarity">
    <text evidence="2">Belongs to the peptidase M14 family.</text>
</comment>
<comment type="cofactor">
    <cofactor evidence="1">
        <name>Zn(2+)</name>
        <dbReference type="ChEBI" id="CHEBI:29105"/>
    </cofactor>
</comment>
<dbReference type="Pfam" id="PF00246">
    <property type="entry name" value="Peptidase_M14"/>
    <property type="match status" value="1"/>
</dbReference>
<evidence type="ECO:0000256" key="4">
    <source>
        <dbReference type="ARBA" id="ARBA00022801"/>
    </source>
</evidence>
<dbReference type="EMBL" id="BAAAFI010000048">
    <property type="protein sequence ID" value="GAA0881016.1"/>
    <property type="molecule type" value="Genomic_DNA"/>
</dbReference>
<dbReference type="PANTHER" id="PTHR11705:SF143">
    <property type="entry name" value="SLL0236 PROTEIN"/>
    <property type="match status" value="1"/>
</dbReference>
<sequence length="932" mass="103298">MEFKGVFVADYLVDGLFLPGTGINPDLMKRILCLVLFLGILPFAADAQSIPTPKSHFGFDIGDPYMLANFSQTEAYFQKVDAASDRVRYTSIGKTEFGREQPMLIITAPENFAQLEKYKEISQKLGRAELTPEEAKALSKEGKPVVWIDGGLHASEVVGAQQLIETLYTLASRNDEETLKILDEVIILLAHANPDGMEIMSDWYMRNEDQEKRNKNIPVLYQKYVGHDNNRDFYMNNMKETTNISLQQYVEWLPQIVYNHHQSGPSGTVVAGPPYRDPFNHVFDPLIITSLDAVGAAMINRLHVEDKPGYTRLDGSVFSTWWNGGLRTTPYYHNMIGILTEIVGDPSPFSIPLVPDRLIPNNGTPYPVTPGPWPFRRSIEYSVSLNYSILNHAVRHGDELLYNFYLMGKNSVDRGNTDTWTKYPKYAQAVQEEFDASKKKRDSDDPEMASFGFRSGLPLQFYDSVYKDPSRKDSRGYVLSADQPDFSTAIKFLNALIKSGVLVEKATADFSLSGKSYPKGSYVVKAAQAFRPHVLDMFEPQDHPNDFLYPGGPPIRPYDAAGWTLAFQMGVEFDRIMEGIEGPFERVAYGQLLSPDPTIVPSGSGYMLDARVNDSFLAVNDLLKAKVKVFRTATAANGFPAGSFYVASSGKKSLTEVAKKYGVKVSAASGIPSGAKEIKPSRIALYDYYGGSMPSGWVRWMMEQFHFDYNVVFPEEIDAGDLTEKYDVILFIGPGIPGGGGRYGGGRSVSKEEIPSEYHHMMGSLTVDKSVPQLKSFMENGGQIVTVGAATSLAYLLDLPISDALVEISDGDEISLTGEKYYIPGSVLEMYVDESAPANYGMGATANVLFNNSPVFKLSPDAASKGIKPLAWFGAEPPLKSGWAWGQQYLKNGVTAFEAQIGKGKLYAYGPEITFRAQSHGTFKMLFNNLYK</sequence>
<comment type="caution">
    <text evidence="8">The sequence shown here is derived from an EMBL/GenBank/DDBJ whole genome shotgun (WGS) entry which is preliminary data.</text>
</comment>
<dbReference type="CDD" id="cd06240">
    <property type="entry name" value="M14-like"/>
    <property type="match status" value="1"/>
</dbReference>
<dbReference type="InterPro" id="IPR000834">
    <property type="entry name" value="Peptidase_M14"/>
</dbReference>
<feature type="domain" description="Peptidase M14" evidence="7">
    <location>
        <begin position="74"/>
        <end position="243"/>
    </location>
</feature>
<evidence type="ECO:0000256" key="5">
    <source>
        <dbReference type="ARBA" id="ARBA00022833"/>
    </source>
</evidence>
<keyword evidence="9" id="KW-1185">Reference proteome</keyword>